<proteinExistence type="inferred from homology"/>
<gene>
    <name evidence="4" type="ORF">Poly30_18830</name>
</gene>
<sequence>MDIFSIGYDALYIILGVISAIVRASGVTIESGYTGLCYTLGEVDRPLPIVFRPFAALLRQLGVLKGERSAVLEPGFHPLIPFLQRVRRVPTRQRTMDLPAQRVATFEGYVFHADANIVFRIVDVRKALIVVDNLLRGMNQMLTLGVQEVLREATLRDLQSGVGLDEKLARNLAEKVEVWGVVIEGAGFPTITPSPRTLRITQARQNAMERARRVDQLMGAAESPRLSMASALGAVGTRRVFRTKIRARRHGVARHRQDLRVRASLERKGWTGAAIDRVLKAMRSGA</sequence>
<organism evidence="4 5">
    <name type="scientific">Saltatorellus ferox</name>
    <dbReference type="NCBI Taxonomy" id="2528018"/>
    <lineage>
        <taxon>Bacteria</taxon>
        <taxon>Pseudomonadati</taxon>
        <taxon>Planctomycetota</taxon>
        <taxon>Planctomycetia</taxon>
        <taxon>Planctomycetia incertae sedis</taxon>
        <taxon>Saltatorellus</taxon>
    </lineage>
</organism>
<dbReference type="PANTHER" id="PTHR10264:SF19">
    <property type="entry name" value="AT06885P-RELATED"/>
    <property type="match status" value="1"/>
</dbReference>
<dbReference type="OrthoDB" id="271315at2"/>
<feature type="domain" description="Band 7" evidence="3">
    <location>
        <begin position="47"/>
        <end position="205"/>
    </location>
</feature>
<evidence type="ECO:0000256" key="1">
    <source>
        <dbReference type="ARBA" id="ARBA00004167"/>
    </source>
</evidence>
<dbReference type="RefSeq" id="WP_145196495.1">
    <property type="nucleotide sequence ID" value="NZ_CP036434.1"/>
</dbReference>
<dbReference type="GO" id="GO:0005886">
    <property type="term" value="C:plasma membrane"/>
    <property type="evidence" value="ECO:0007669"/>
    <property type="project" value="InterPro"/>
</dbReference>
<comment type="subcellular location">
    <subcellularLocation>
        <location evidence="1">Membrane</location>
        <topology evidence="1">Single-pass membrane protein</topology>
    </subcellularLocation>
</comment>
<dbReference type="SMART" id="SM00244">
    <property type="entry name" value="PHB"/>
    <property type="match status" value="1"/>
</dbReference>
<dbReference type="SUPFAM" id="SSF117892">
    <property type="entry name" value="Band 7/SPFH domain"/>
    <property type="match status" value="1"/>
</dbReference>
<evidence type="ECO:0000313" key="4">
    <source>
        <dbReference type="EMBL" id="QDV06374.1"/>
    </source>
</evidence>
<evidence type="ECO:0000256" key="2">
    <source>
        <dbReference type="ARBA" id="ARBA00008164"/>
    </source>
</evidence>
<keyword evidence="5" id="KW-1185">Reference proteome</keyword>
<dbReference type="AlphaFoldDB" id="A0A518EQK3"/>
<dbReference type="InterPro" id="IPR001107">
    <property type="entry name" value="Band_7"/>
</dbReference>
<dbReference type="Proteomes" id="UP000320390">
    <property type="component" value="Chromosome"/>
</dbReference>
<dbReference type="Pfam" id="PF01145">
    <property type="entry name" value="Band_7"/>
    <property type="match status" value="1"/>
</dbReference>
<comment type="similarity">
    <text evidence="2">Belongs to the band 7/mec-2 family.</text>
</comment>
<dbReference type="PANTHER" id="PTHR10264">
    <property type="entry name" value="BAND 7 PROTEIN-RELATED"/>
    <property type="match status" value="1"/>
</dbReference>
<dbReference type="InterPro" id="IPR043202">
    <property type="entry name" value="Band-7_stomatin-like"/>
</dbReference>
<accession>A0A518EQK3</accession>
<evidence type="ECO:0000259" key="3">
    <source>
        <dbReference type="SMART" id="SM00244"/>
    </source>
</evidence>
<evidence type="ECO:0000313" key="5">
    <source>
        <dbReference type="Proteomes" id="UP000320390"/>
    </source>
</evidence>
<name>A0A518EQK3_9BACT</name>
<dbReference type="Gene3D" id="3.30.479.30">
    <property type="entry name" value="Band 7 domain"/>
    <property type="match status" value="1"/>
</dbReference>
<dbReference type="InterPro" id="IPR036013">
    <property type="entry name" value="Band_7/SPFH_dom_sf"/>
</dbReference>
<protein>
    <submittedName>
        <fullName evidence="4">SPFH domain / Band 7 family protein</fullName>
    </submittedName>
</protein>
<dbReference type="EMBL" id="CP036434">
    <property type="protein sequence ID" value="QDV06374.1"/>
    <property type="molecule type" value="Genomic_DNA"/>
</dbReference>
<reference evidence="4 5" key="1">
    <citation type="submission" date="2019-02" db="EMBL/GenBank/DDBJ databases">
        <title>Deep-cultivation of Planctomycetes and their phenomic and genomic characterization uncovers novel biology.</title>
        <authorList>
            <person name="Wiegand S."/>
            <person name="Jogler M."/>
            <person name="Boedeker C."/>
            <person name="Pinto D."/>
            <person name="Vollmers J."/>
            <person name="Rivas-Marin E."/>
            <person name="Kohn T."/>
            <person name="Peeters S.H."/>
            <person name="Heuer A."/>
            <person name="Rast P."/>
            <person name="Oberbeckmann S."/>
            <person name="Bunk B."/>
            <person name="Jeske O."/>
            <person name="Meyerdierks A."/>
            <person name="Storesund J.E."/>
            <person name="Kallscheuer N."/>
            <person name="Luecker S."/>
            <person name="Lage O.M."/>
            <person name="Pohl T."/>
            <person name="Merkel B.J."/>
            <person name="Hornburger P."/>
            <person name="Mueller R.-W."/>
            <person name="Bruemmer F."/>
            <person name="Labrenz M."/>
            <person name="Spormann A.M."/>
            <person name="Op den Camp H."/>
            <person name="Overmann J."/>
            <person name="Amann R."/>
            <person name="Jetten M.S.M."/>
            <person name="Mascher T."/>
            <person name="Medema M.H."/>
            <person name="Devos D.P."/>
            <person name="Kaster A.-K."/>
            <person name="Ovreas L."/>
            <person name="Rohde M."/>
            <person name="Galperin M.Y."/>
            <person name="Jogler C."/>
        </authorList>
    </citation>
    <scope>NUCLEOTIDE SEQUENCE [LARGE SCALE GENOMIC DNA]</scope>
    <source>
        <strain evidence="4 5">Poly30</strain>
    </source>
</reference>